<sequence length="164" mass="18097">MLTIRTLTPDSASDAAQVLRVFMEAPSYSHLVEGRAPSNADVDDFFNSMPAGKEAADKFTIGLCVGTDMVGCADVIRAYPTSDCAFIGLLIFSEAHQSRGYGRTALRLIEEMTRGWGCTMIRLAVISTNPRAFAFWQREGFDILYRTSNPRFTGDVIVMARAIR</sequence>
<reference evidence="2 3" key="1">
    <citation type="submission" date="2023-03" db="EMBL/GenBank/DDBJ databases">
        <title>Draft assemblies of triclosan tolerant bacteria isolated from returned activated sludge.</title>
        <authorList>
            <person name="Van Hamelsveld S."/>
        </authorList>
    </citation>
    <scope>NUCLEOTIDE SEQUENCE [LARGE SCALE GENOMIC DNA]</scope>
    <source>
        <strain evidence="2 3">GW210010_S58</strain>
    </source>
</reference>
<dbReference type="Pfam" id="PF00583">
    <property type="entry name" value="Acetyltransf_1"/>
    <property type="match status" value="1"/>
</dbReference>
<feature type="domain" description="N-acetyltransferase" evidence="1">
    <location>
        <begin position="2"/>
        <end position="164"/>
    </location>
</feature>
<dbReference type="EMBL" id="JARJLM010000140">
    <property type="protein sequence ID" value="MDF3832878.1"/>
    <property type="molecule type" value="Genomic_DNA"/>
</dbReference>
<keyword evidence="3" id="KW-1185">Reference proteome</keyword>
<gene>
    <name evidence="2" type="ORF">P3W85_07950</name>
</gene>
<organism evidence="2 3">
    <name type="scientific">Cupriavidus basilensis</name>
    <dbReference type="NCBI Taxonomy" id="68895"/>
    <lineage>
        <taxon>Bacteria</taxon>
        <taxon>Pseudomonadati</taxon>
        <taxon>Pseudomonadota</taxon>
        <taxon>Betaproteobacteria</taxon>
        <taxon>Burkholderiales</taxon>
        <taxon>Burkholderiaceae</taxon>
        <taxon>Cupriavidus</taxon>
    </lineage>
</organism>
<name>A0ABT6AJV5_9BURK</name>
<evidence type="ECO:0000313" key="3">
    <source>
        <dbReference type="Proteomes" id="UP001216674"/>
    </source>
</evidence>
<protein>
    <submittedName>
        <fullName evidence="2">GNAT family N-acetyltransferase</fullName>
    </submittedName>
</protein>
<comment type="caution">
    <text evidence="2">The sequence shown here is derived from an EMBL/GenBank/DDBJ whole genome shotgun (WGS) entry which is preliminary data.</text>
</comment>
<accession>A0ABT6AJV5</accession>
<dbReference type="Proteomes" id="UP001216674">
    <property type="component" value="Unassembled WGS sequence"/>
</dbReference>
<dbReference type="PROSITE" id="PS51186">
    <property type="entry name" value="GNAT"/>
    <property type="match status" value="1"/>
</dbReference>
<dbReference type="Gene3D" id="3.40.630.30">
    <property type="match status" value="1"/>
</dbReference>
<evidence type="ECO:0000259" key="1">
    <source>
        <dbReference type="PROSITE" id="PS51186"/>
    </source>
</evidence>
<dbReference type="InterPro" id="IPR000182">
    <property type="entry name" value="GNAT_dom"/>
</dbReference>
<evidence type="ECO:0000313" key="2">
    <source>
        <dbReference type="EMBL" id="MDF3832878.1"/>
    </source>
</evidence>
<dbReference type="SUPFAM" id="SSF55729">
    <property type="entry name" value="Acyl-CoA N-acyltransferases (Nat)"/>
    <property type="match status" value="1"/>
</dbReference>
<dbReference type="CDD" id="cd04301">
    <property type="entry name" value="NAT_SF"/>
    <property type="match status" value="1"/>
</dbReference>
<proteinExistence type="predicted"/>
<dbReference type="RefSeq" id="WP_276264373.1">
    <property type="nucleotide sequence ID" value="NZ_JARJLM010000140.1"/>
</dbReference>
<dbReference type="InterPro" id="IPR016181">
    <property type="entry name" value="Acyl_CoA_acyltransferase"/>
</dbReference>